<organism evidence="13 14">
    <name type="scientific">Heliobacterium modesticaldum (strain ATCC 51547 / Ice1)</name>
    <dbReference type="NCBI Taxonomy" id="498761"/>
    <lineage>
        <taxon>Bacteria</taxon>
        <taxon>Bacillati</taxon>
        <taxon>Bacillota</taxon>
        <taxon>Clostridia</taxon>
        <taxon>Eubacteriales</taxon>
        <taxon>Heliobacteriaceae</taxon>
        <taxon>Heliomicrobium</taxon>
    </lineage>
</organism>
<evidence type="ECO:0000259" key="12">
    <source>
        <dbReference type="Pfam" id="PF14535"/>
    </source>
</evidence>
<dbReference type="InterPro" id="IPR028154">
    <property type="entry name" value="AMP-dep_Lig_C"/>
</dbReference>
<dbReference type="InterPro" id="IPR051414">
    <property type="entry name" value="Adenylate-forming_Reductase"/>
</dbReference>
<sequence>MIWNRPMETMARKELQALQLQRLKALVERVYHNVPAYREKMQAAGLTPRDVQSLEDLRRLPFTVKQDLRDHYPYGLFAAPMREIVRVHASSGTTGNPIVVGYTRRDLDTWSEVTARTLACAGADADAVVQVSYGYGLFTGGLGIHYGAEKIGATVVPMSGGNTQRQIKLMQDFGATILACTPSYALYLAEAIQEMKIPREKLRLKAGIFGAEPWTEEMRRELEYRLQIMAIDIYGLSEVIGPGVASECPVKNGLHIFEDHFIPEIIDPETEQPLPYGEKGELVFTTITKEGFPVIRYRTRDISVLHAEPCPCGRTHVRMEKVSGRSDDMIIIRGVNVFPSQVESVLLKLGLTEPHYVLVVDRVGSLDTLEVWVEVSDKLFSDEVRNLEKIERTIQRELESLLGLTARVRLVEPKSIERSEGKAKRVIDRRKKQ</sequence>
<evidence type="ECO:0000256" key="9">
    <source>
        <dbReference type="ARBA" id="ARBA00075111"/>
    </source>
</evidence>
<dbReference type="Gene3D" id="3.40.50.12780">
    <property type="entry name" value="N-terminal domain of ligase-like"/>
    <property type="match status" value="1"/>
</dbReference>
<dbReference type="RefSeq" id="WP_012283594.1">
    <property type="nucleotide sequence ID" value="NC_010337.2"/>
</dbReference>
<comment type="pathway">
    <text evidence="5 10">Aromatic compound metabolism; phenylacetate degradation.</text>
</comment>
<dbReference type="AlphaFoldDB" id="B0TAY9"/>
<dbReference type="SUPFAM" id="SSF56801">
    <property type="entry name" value="Acetyl-CoA synthetase-like"/>
    <property type="match status" value="1"/>
</dbReference>
<dbReference type="PANTHER" id="PTHR43439:SF1">
    <property type="entry name" value="PHENYLACETATE-COENZYME A LIGASE"/>
    <property type="match status" value="1"/>
</dbReference>
<protein>
    <recommendedName>
        <fullName evidence="8 10">Phenylacetate-coenzyme A ligase</fullName>
        <ecNumber evidence="7 10">6.2.1.30</ecNumber>
    </recommendedName>
    <alternativeName>
        <fullName evidence="9 10">Phenylacetyl-CoA ligase</fullName>
    </alternativeName>
</protein>
<name>B0TAY9_HELMI</name>
<dbReference type="InterPro" id="IPR042099">
    <property type="entry name" value="ANL_N_sf"/>
</dbReference>
<dbReference type="InterPro" id="IPR045851">
    <property type="entry name" value="AMP-bd_C_sf"/>
</dbReference>
<dbReference type="CDD" id="cd05913">
    <property type="entry name" value="PaaK"/>
    <property type="match status" value="1"/>
</dbReference>
<evidence type="ECO:0000256" key="4">
    <source>
        <dbReference type="ARBA" id="ARBA00050450"/>
    </source>
</evidence>
<proteinExistence type="inferred from homology"/>
<dbReference type="HOGENOM" id="CLU_035301_1_1_9"/>
<evidence type="ECO:0000313" key="13">
    <source>
        <dbReference type="EMBL" id="ABZ85100.1"/>
    </source>
</evidence>
<evidence type="ECO:0000256" key="1">
    <source>
        <dbReference type="ARBA" id="ARBA00011245"/>
    </source>
</evidence>
<dbReference type="Pfam" id="PF00501">
    <property type="entry name" value="AMP-binding"/>
    <property type="match status" value="1"/>
</dbReference>
<dbReference type="FunFam" id="3.40.50.12780:FF:000016">
    <property type="entry name" value="Phenylacetate-coenzyme A ligase"/>
    <property type="match status" value="1"/>
</dbReference>
<evidence type="ECO:0000256" key="2">
    <source>
        <dbReference type="ARBA" id="ARBA00022598"/>
    </source>
</evidence>
<dbReference type="InterPro" id="IPR000873">
    <property type="entry name" value="AMP-dep_synth/lig_dom"/>
</dbReference>
<dbReference type="STRING" id="498761.HM1_2563"/>
<dbReference type="GO" id="GO:0047475">
    <property type="term" value="F:phenylacetate-CoA ligase activity"/>
    <property type="evidence" value="ECO:0007669"/>
    <property type="project" value="UniProtKB-EC"/>
</dbReference>
<feature type="domain" description="AMP-dependent ligase C-terminal" evidence="12">
    <location>
        <begin position="334"/>
        <end position="430"/>
    </location>
</feature>
<feature type="domain" description="AMP-dependent synthetase/ligase" evidence="11">
    <location>
        <begin position="88"/>
        <end position="284"/>
    </location>
</feature>
<dbReference type="Pfam" id="PF14535">
    <property type="entry name" value="AMP-binding_C_2"/>
    <property type="match status" value="1"/>
</dbReference>
<dbReference type="Gene3D" id="3.30.300.30">
    <property type="match status" value="1"/>
</dbReference>
<evidence type="ECO:0000256" key="6">
    <source>
        <dbReference type="ARBA" id="ARBA00061566"/>
    </source>
</evidence>
<dbReference type="PIRSF" id="PIRSF006444">
    <property type="entry name" value="PaaK"/>
    <property type="match status" value="1"/>
</dbReference>
<evidence type="ECO:0000256" key="7">
    <source>
        <dbReference type="ARBA" id="ARBA00066629"/>
    </source>
</evidence>
<dbReference type="PANTHER" id="PTHR43439">
    <property type="entry name" value="PHENYLACETATE-COENZYME A LIGASE"/>
    <property type="match status" value="1"/>
</dbReference>
<gene>
    <name evidence="13" type="primary">paaK</name>
    <name evidence="13" type="ORF">HM1_2563</name>
</gene>
<dbReference type="FunFam" id="3.30.300.30:FF:000019">
    <property type="entry name" value="Phenylacetate-coenzyme A ligase"/>
    <property type="match status" value="1"/>
</dbReference>
<dbReference type="EC" id="6.2.1.30" evidence="7 10"/>
<dbReference type="KEGG" id="hmo:HM1_2563"/>
<dbReference type="eggNOG" id="COG1541">
    <property type="taxonomic scope" value="Bacteria"/>
</dbReference>
<dbReference type="GO" id="GO:0010124">
    <property type="term" value="P:phenylacetate catabolic process"/>
    <property type="evidence" value="ECO:0007669"/>
    <property type="project" value="UniProtKB-UniRule"/>
</dbReference>
<comment type="similarity">
    <text evidence="6 10">Belongs to the phenylacetyl-CoA ligase family.</text>
</comment>
<evidence type="ECO:0000256" key="8">
    <source>
        <dbReference type="ARBA" id="ARBA00068695"/>
    </source>
</evidence>
<dbReference type="OrthoDB" id="580775at2"/>
<evidence type="ECO:0000256" key="3">
    <source>
        <dbReference type="ARBA" id="ARBA00022741"/>
    </source>
</evidence>
<keyword evidence="14" id="KW-1185">Reference proteome</keyword>
<keyword evidence="3 10" id="KW-0547">Nucleotide-binding</keyword>
<keyword evidence="2 10" id="KW-0436">Ligase</keyword>
<evidence type="ECO:0000259" key="11">
    <source>
        <dbReference type="Pfam" id="PF00501"/>
    </source>
</evidence>
<dbReference type="Proteomes" id="UP000008550">
    <property type="component" value="Chromosome"/>
</dbReference>
<dbReference type="InterPro" id="IPR011880">
    <property type="entry name" value="PA_CoA_ligase"/>
</dbReference>
<accession>B0TAY9</accession>
<comment type="function">
    <text evidence="10">Catalyzes the activation of phenylacetic acid (PA) to phenylacetyl-CoA (PA-CoA).</text>
</comment>
<evidence type="ECO:0000256" key="10">
    <source>
        <dbReference type="PIRNR" id="PIRNR006444"/>
    </source>
</evidence>
<evidence type="ECO:0000256" key="5">
    <source>
        <dbReference type="ARBA" id="ARBA00060591"/>
    </source>
</evidence>
<dbReference type="EMBL" id="CP000930">
    <property type="protein sequence ID" value="ABZ85100.1"/>
    <property type="molecule type" value="Genomic_DNA"/>
</dbReference>
<evidence type="ECO:0000313" key="14">
    <source>
        <dbReference type="Proteomes" id="UP000008550"/>
    </source>
</evidence>
<comment type="catalytic activity">
    <reaction evidence="4">
        <text>2-phenylacetate + ATP + CoA = phenylacetyl-CoA + AMP + diphosphate</text>
        <dbReference type="Rhea" id="RHEA:20956"/>
        <dbReference type="ChEBI" id="CHEBI:18401"/>
        <dbReference type="ChEBI" id="CHEBI:30616"/>
        <dbReference type="ChEBI" id="CHEBI:33019"/>
        <dbReference type="ChEBI" id="CHEBI:57287"/>
        <dbReference type="ChEBI" id="CHEBI:57390"/>
        <dbReference type="ChEBI" id="CHEBI:456215"/>
        <dbReference type="EC" id="6.2.1.30"/>
    </reaction>
    <physiologicalReaction direction="left-to-right" evidence="4">
        <dbReference type="Rhea" id="RHEA:20957"/>
    </physiologicalReaction>
</comment>
<reference evidence="13 14" key="1">
    <citation type="journal article" date="2008" name="J. Bacteriol.">
        <title>The genome of Heliobacterium modesticaldum, a phototrophic representative of the Firmicutes containing the simplest photosynthetic apparatus.</title>
        <authorList>
            <person name="Sattley W.M."/>
            <person name="Madigan M.T."/>
            <person name="Swingley W.D."/>
            <person name="Cheung P.C."/>
            <person name="Clocksin K.M."/>
            <person name="Conrad A.L."/>
            <person name="Dejesa L.C."/>
            <person name="Honchak B.M."/>
            <person name="Jung D.O."/>
            <person name="Karbach L.E."/>
            <person name="Kurdoglu A."/>
            <person name="Lahiri S."/>
            <person name="Mastrian S.D."/>
            <person name="Page L.E."/>
            <person name="Taylor H.L."/>
            <person name="Wang Z.T."/>
            <person name="Raymond J."/>
            <person name="Chen M."/>
            <person name="Blankenship R.E."/>
            <person name="Touchman J.W."/>
        </authorList>
    </citation>
    <scope>NUCLEOTIDE SEQUENCE [LARGE SCALE GENOMIC DNA]</scope>
    <source>
        <strain evidence="14">ATCC 51547 / Ice1</strain>
    </source>
</reference>
<comment type="subunit">
    <text evidence="1">Monomer.</text>
</comment>
<dbReference type="UniPathway" id="UPA00930"/>
<dbReference type="GO" id="GO:0000166">
    <property type="term" value="F:nucleotide binding"/>
    <property type="evidence" value="ECO:0007669"/>
    <property type="project" value="UniProtKB-KW"/>
</dbReference>